<dbReference type="EMBL" id="QGGM01000004">
    <property type="protein sequence ID" value="PWK13535.1"/>
    <property type="molecule type" value="Genomic_DNA"/>
</dbReference>
<feature type="transmembrane region" description="Helical" evidence="1">
    <location>
        <begin position="86"/>
        <end position="104"/>
    </location>
</feature>
<keyword evidence="1" id="KW-0472">Membrane</keyword>
<dbReference type="GeneID" id="60254736"/>
<reference evidence="3 4" key="1">
    <citation type="submission" date="2018-05" db="EMBL/GenBank/DDBJ databases">
        <title>Genomic Encyclopedia of Type Strains, Phase IV (KMG-IV): sequencing the most valuable type-strain genomes for metagenomic binning, comparative biology and taxonomic classification.</title>
        <authorList>
            <person name="Goeker M."/>
        </authorList>
    </citation>
    <scope>NUCLEOTIDE SEQUENCE [LARGE SCALE GENOMIC DNA]</scope>
    <source>
        <strain evidence="3 4">DSM 7229</strain>
    </source>
</reference>
<accession>A0A2V2A3K0</accession>
<comment type="caution">
    <text evidence="3">The sequence shown here is derived from an EMBL/GenBank/DDBJ whole genome shotgun (WGS) entry which is preliminary data.</text>
</comment>
<feature type="transmembrane region" description="Helical" evidence="1">
    <location>
        <begin position="263"/>
        <end position="281"/>
    </location>
</feature>
<feature type="transmembrane region" description="Helical" evidence="1">
    <location>
        <begin position="56"/>
        <end position="80"/>
    </location>
</feature>
<dbReference type="Pfam" id="PF14351">
    <property type="entry name" value="DUF4401"/>
    <property type="match status" value="1"/>
</dbReference>
<protein>
    <submittedName>
        <fullName evidence="3">Uncharacterized protein DUF4401</fullName>
    </submittedName>
</protein>
<dbReference type="Proteomes" id="UP000245655">
    <property type="component" value="Unassembled WGS sequence"/>
</dbReference>
<dbReference type="InterPro" id="IPR025513">
    <property type="entry name" value="DUF4401"/>
</dbReference>
<feature type="domain" description="DUF4401" evidence="2">
    <location>
        <begin position="51"/>
        <end position="376"/>
    </location>
</feature>
<proteinExistence type="predicted"/>
<organism evidence="3 4">
    <name type="scientific">Psychrobacter immobilis</name>
    <dbReference type="NCBI Taxonomy" id="498"/>
    <lineage>
        <taxon>Bacteria</taxon>
        <taxon>Pseudomonadati</taxon>
        <taxon>Pseudomonadota</taxon>
        <taxon>Gammaproteobacteria</taxon>
        <taxon>Moraxellales</taxon>
        <taxon>Moraxellaceae</taxon>
        <taxon>Psychrobacter</taxon>
    </lineage>
</organism>
<name>A0A2V2A3K0_PSYIM</name>
<keyword evidence="1" id="KW-0812">Transmembrane</keyword>
<keyword evidence="4" id="KW-1185">Reference proteome</keyword>
<feature type="transmembrane region" description="Helical" evidence="1">
    <location>
        <begin position="141"/>
        <end position="159"/>
    </location>
</feature>
<gene>
    <name evidence="3" type="ORF">C8D84_10414</name>
</gene>
<sequence>MSNDMNNQYSDNVLLQLQQLGLIDGNVIDARTGETSAKATIANNHSQNDIPWFIQILFGLSGIVASLFLIAFLSLLLFGIDGFDSVIALLITGLVLSAAGFVLFRNKQSRDNTFISSLALAISSAGQAYIAFALFDNNLSHPIDVWLFLIVQAVMTVIMPNRIYRLLGSIMTLGLTVYLLNYYHLPEVSLGLLALITTGSNLSRYSLLQRIPSKWRADVFDIIKAIGYASALMLLCVSVYFIAAEHSHSLASYYGDTFRYNYYFAQVLLTLTSLYAAYLILKRYDVKLLSAAGLFIGGAIALLGIISIYVSGLLATSLIIVIAIANSQRVLLGLGITALVSYIFWYYYQLDTSLLIKSLSMLIVGLTMLMGRWLLIKRYFANSLINDTDLTMSANDRQERHS</sequence>
<keyword evidence="1" id="KW-1133">Transmembrane helix</keyword>
<feature type="transmembrane region" description="Helical" evidence="1">
    <location>
        <begin position="355"/>
        <end position="375"/>
    </location>
</feature>
<feature type="transmembrane region" description="Helical" evidence="1">
    <location>
        <begin position="219"/>
        <end position="243"/>
    </location>
</feature>
<dbReference type="RefSeq" id="WP_109590501.1">
    <property type="nucleotide sequence ID" value="NZ_CAJGZY010000006.1"/>
</dbReference>
<feature type="transmembrane region" description="Helical" evidence="1">
    <location>
        <begin position="293"/>
        <end position="324"/>
    </location>
</feature>
<evidence type="ECO:0000256" key="1">
    <source>
        <dbReference type="SAM" id="Phobius"/>
    </source>
</evidence>
<feature type="transmembrane region" description="Helical" evidence="1">
    <location>
        <begin position="116"/>
        <end position="135"/>
    </location>
</feature>
<evidence type="ECO:0000259" key="2">
    <source>
        <dbReference type="Pfam" id="PF14351"/>
    </source>
</evidence>
<evidence type="ECO:0000313" key="3">
    <source>
        <dbReference type="EMBL" id="PWK13535.1"/>
    </source>
</evidence>
<dbReference type="AlphaFoldDB" id="A0A2V2A3K0"/>
<evidence type="ECO:0000313" key="4">
    <source>
        <dbReference type="Proteomes" id="UP000245655"/>
    </source>
</evidence>
<feature type="transmembrane region" description="Helical" evidence="1">
    <location>
        <begin position="330"/>
        <end position="348"/>
    </location>
</feature>